<gene>
    <name evidence="1" type="ORF">V6N11_056705</name>
</gene>
<name>A0ABR2T4N9_9ROSI</name>
<sequence>MGHFASNNIRERLDRSVATVEWSDLFPNFQNRRYEEQEELHTLAIHYFSNLFSSSNPSGMDAILNDVPVCISNHMNATLLRDFSSDEVAHAMASGGLRYSEDRFWVEDAPDRVRRLAAEDKRLLVPP</sequence>
<keyword evidence="2" id="KW-1185">Reference proteome</keyword>
<proteinExistence type="predicted"/>
<evidence type="ECO:0000313" key="2">
    <source>
        <dbReference type="Proteomes" id="UP001396334"/>
    </source>
</evidence>
<evidence type="ECO:0000313" key="1">
    <source>
        <dbReference type="EMBL" id="KAK9032441.1"/>
    </source>
</evidence>
<protein>
    <submittedName>
        <fullName evidence="1">Uncharacterized protein</fullName>
    </submittedName>
</protein>
<reference evidence="1 2" key="1">
    <citation type="journal article" date="2024" name="G3 (Bethesda)">
        <title>Genome assembly of Hibiscus sabdariffa L. provides insights into metabolisms of medicinal natural products.</title>
        <authorList>
            <person name="Kim T."/>
        </authorList>
    </citation>
    <scope>NUCLEOTIDE SEQUENCE [LARGE SCALE GENOMIC DNA]</scope>
    <source>
        <strain evidence="1">TK-2024</strain>
        <tissue evidence="1">Old leaves</tissue>
    </source>
</reference>
<accession>A0ABR2T4N9</accession>
<organism evidence="1 2">
    <name type="scientific">Hibiscus sabdariffa</name>
    <name type="common">roselle</name>
    <dbReference type="NCBI Taxonomy" id="183260"/>
    <lineage>
        <taxon>Eukaryota</taxon>
        <taxon>Viridiplantae</taxon>
        <taxon>Streptophyta</taxon>
        <taxon>Embryophyta</taxon>
        <taxon>Tracheophyta</taxon>
        <taxon>Spermatophyta</taxon>
        <taxon>Magnoliopsida</taxon>
        <taxon>eudicotyledons</taxon>
        <taxon>Gunneridae</taxon>
        <taxon>Pentapetalae</taxon>
        <taxon>rosids</taxon>
        <taxon>malvids</taxon>
        <taxon>Malvales</taxon>
        <taxon>Malvaceae</taxon>
        <taxon>Malvoideae</taxon>
        <taxon>Hibiscus</taxon>
    </lineage>
</organism>
<dbReference type="EMBL" id="JBBPBN010000009">
    <property type="protein sequence ID" value="KAK9032441.1"/>
    <property type="molecule type" value="Genomic_DNA"/>
</dbReference>
<comment type="caution">
    <text evidence="1">The sequence shown here is derived from an EMBL/GenBank/DDBJ whole genome shotgun (WGS) entry which is preliminary data.</text>
</comment>
<dbReference type="Proteomes" id="UP001396334">
    <property type="component" value="Unassembled WGS sequence"/>
</dbReference>